<feature type="domain" description="RmlD-like substrate binding" evidence="3">
    <location>
        <begin position="74"/>
        <end position="195"/>
    </location>
</feature>
<dbReference type="PANTHER" id="PTHR10491">
    <property type="entry name" value="DTDP-4-DEHYDRORHAMNOSE REDUCTASE"/>
    <property type="match status" value="1"/>
</dbReference>
<dbReference type="PANTHER" id="PTHR10491:SF4">
    <property type="entry name" value="METHIONINE ADENOSYLTRANSFERASE 2 SUBUNIT BETA"/>
    <property type="match status" value="1"/>
</dbReference>
<dbReference type="EC" id="1.1.1.133" evidence="2"/>
<comment type="similarity">
    <text evidence="1 2">Belongs to the dTDP-4-dehydrorhamnose reductase family.</text>
</comment>
<keyword evidence="2" id="KW-0521">NADP</keyword>
<dbReference type="InterPro" id="IPR036291">
    <property type="entry name" value="NAD(P)-bd_dom_sf"/>
</dbReference>
<proteinExistence type="inferred from homology"/>
<dbReference type="Pfam" id="PF04321">
    <property type="entry name" value="RmlD_sub_bind"/>
    <property type="match status" value="1"/>
</dbReference>
<gene>
    <name evidence="4" type="ORF">CVO96_06375</name>
</gene>
<name>A0A2K3UWY3_9DEIO</name>
<dbReference type="SUPFAM" id="SSF51735">
    <property type="entry name" value="NAD(P)-binding Rossmann-fold domains"/>
    <property type="match status" value="1"/>
</dbReference>
<reference evidence="4 5" key="1">
    <citation type="submission" date="2018-01" db="EMBL/GenBank/DDBJ databases">
        <title>Deinococcus koreensis sp. nov., a radiation-resistant bacterium isolated from river water.</title>
        <authorList>
            <person name="Choi A."/>
        </authorList>
    </citation>
    <scope>NUCLEOTIDE SEQUENCE [LARGE SCALE GENOMIC DNA]</scope>
    <source>
        <strain evidence="4 5">SJW1-2</strain>
    </source>
</reference>
<evidence type="ECO:0000313" key="4">
    <source>
        <dbReference type="EMBL" id="PNY81052.1"/>
    </source>
</evidence>
<dbReference type="Proteomes" id="UP000236379">
    <property type="component" value="Unassembled WGS sequence"/>
</dbReference>
<dbReference type="InterPro" id="IPR005913">
    <property type="entry name" value="dTDP_dehydrorham_reduct"/>
</dbReference>
<sequence length="254" mass="27725">MSHPAPHRPWLITGLNGTLAPHVAAALQAQGHRAVGWNRQTTPPDDLHAAQVWLDTLQPRGIFHLAIGSEGWAGRLAAYAAQHGLPFVFTSTAMVFHHDPDGPHQPRDPRTAQDGYGQLKIRSEDAIVAANPDAVIARIGWQIHPDATGNNMVAQLGAQQREQGRIRASRHWIPACSFMDDTAAALVGLAQDASRGPVHLDSNANDALNFPDLVRALARQLGQPWQVEETEDYRHDQRLADGVERMPGLRGRLG</sequence>
<protein>
    <recommendedName>
        <fullName evidence="2">dTDP-4-dehydrorhamnose reductase</fullName>
        <ecNumber evidence="2">1.1.1.133</ecNumber>
    </recommendedName>
</protein>
<keyword evidence="5" id="KW-1185">Reference proteome</keyword>
<dbReference type="OrthoDB" id="9803892at2"/>
<organism evidence="4 5">
    <name type="scientific">Deinococcus koreensis</name>
    <dbReference type="NCBI Taxonomy" id="2054903"/>
    <lineage>
        <taxon>Bacteria</taxon>
        <taxon>Thermotogati</taxon>
        <taxon>Deinococcota</taxon>
        <taxon>Deinococci</taxon>
        <taxon>Deinococcales</taxon>
        <taxon>Deinococcaceae</taxon>
        <taxon>Deinococcus</taxon>
    </lineage>
</organism>
<accession>A0A2K3UWY3</accession>
<evidence type="ECO:0000256" key="1">
    <source>
        <dbReference type="ARBA" id="ARBA00010944"/>
    </source>
</evidence>
<comment type="pathway">
    <text evidence="2">Carbohydrate biosynthesis; dTDP-L-rhamnose biosynthesis.</text>
</comment>
<comment type="function">
    <text evidence="2">Catalyzes the reduction of dTDP-6-deoxy-L-lyxo-4-hexulose to yield dTDP-L-rhamnose.</text>
</comment>
<dbReference type="AlphaFoldDB" id="A0A2K3UWY3"/>
<dbReference type="InterPro" id="IPR029903">
    <property type="entry name" value="RmlD-like-bd"/>
</dbReference>
<evidence type="ECO:0000256" key="2">
    <source>
        <dbReference type="RuleBase" id="RU364082"/>
    </source>
</evidence>
<keyword evidence="2" id="KW-0560">Oxidoreductase</keyword>
<evidence type="ECO:0000259" key="3">
    <source>
        <dbReference type="Pfam" id="PF04321"/>
    </source>
</evidence>
<dbReference type="EMBL" id="PPPD01000001">
    <property type="protein sequence ID" value="PNY81052.1"/>
    <property type="molecule type" value="Genomic_DNA"/>
</dbReference>
<dbReference type="GO" id="GO:0019305">
    <property type="term" value="P:dTDP-rhamnose biosynthetic process"/>
    <property type="evidence" value="ECO:0007669"/>
    <property type="project" value="UniProtKB-UniPathway"/>
</dbReference>
<dbReference type="GO" id="GO:0008831">
    <property type="term" value="F:dTDP-4-dehydrorhamnose reductase activity"/>
    <property type="evidence" value="ECO:0007669"/>
    <property type="project" value="UniProtKB-EC"/>
</dbReference>
<dbReference type="RefSeq" id="WP_103311495.1">
    <property type="nucleotide sequence ID" value="NZ_PPPD01000001.1"/>
</dbReference>
<dbReference type="Gene3D" id="3.40.50.720">
    <property type="entry name" value="NAD(P)-binding Rossmann-like Domain"/>
    <property type="match status" value="1"/>
</dbReference>
<dbReference type="UniPathway" id="UPA00124"/>
<comment type="caution">
    <text evidence="4">The sequence shown here is derived from an EMBL/GenBank/DDBJ whole genome shotgun (WGS) entry which is preliminary data.</text>
</comment>
<evidence type="ECO:0000313" key="5">
    <source>
        <dbReference type="Proteomes" id="UP000236379"/>
    </source>
</evidence>